<evidence type="ECO:0000313" key="11">
    <source>
        <dbReference type="EMBL" id="KAL3825714.1"/>
    </source>
</evidence>
<dbReference type="EMBL" id="JBJXBP010000006">
    <property type="protein sequence ID" value="KAL3825714.1"/>
    <property type="molecule type" value="Genomic_DNA"/>
</dbReference>
<dbReference type="GO" id="GO:1990904">
    <property type="term" value="C:ribonucleoprotein complex"/>
    <property type="evidence" value="ECO:0007669"/>
    <property type="project" value="UniProtKB-KW"/>
</dbReference>
<dbReference type="SUPFAM" id="SSF54928">
    <property type="entry name" value="RNA-binding domain, RBD"/>
    <property type="match status" value="2"/>
</dbReference>
<dbReference type="GO" id="GO:0003723">
    <property type="term" value="F:RNA binding"/>
    <property type="evidence" value="ECO:0007669"/>
    <property type="project" value="UniProtKB-UniRule"/>
</dbReference>
<dbReference type="PANTHER" id="PTHR48025">
    <property type="entry name" value="OS02G0815200 PROTEIN"/>
    <property type="match status" value="1"/>
</dbReference>
<accession>A0ABD3SMA1</accession>
<dbReference type="Proteomes" id="UP001634393">
    <property type="component" value="Unassembled WGS sequence"/>
</dbReference>
<dbReference type="GO" id="GO:0006397">
    <property type="term" value="P:mRNA processing"/>
    <property type="evidence" value="ECO:0007669"/>
    <property type="project" value="UniProtKB-KW"/>
</dbReference>
<dbReference type="GO" id="GO:0009507">
    <property type="term" value="C:chloroplast"/>
    <property type="evidence" value="ECO:0007669"/>
    <property type="project" value="UniProtKB-SubCell"/>
</dbReference>
<keyword evidence="12" id="KW-1185">Reference proteome</keyword>
<evidence type="ECO:0000256" key="2">
    <source>
        <dbReference type="ARBA" id="ARBA00022528"/>
    </source>
</evidence>
<feature type="domain" description="RRM" evidence="10">
    <location>
        <begin position="213"/>
        <end position="291"/>
    </location>
</feature>
<sequence>MSASSLSVAAAAIGTCSHSLSSSTSLDFHHHISLRFYPNKSIPIIKTHSKINSTFLNNSPVLHLSRSLIHCVALDSAELNKEEEDGEIGASAEETVSEIEEEENEVSESVEGGRLYVGNLPFSLTSSQLSEIFAEAGTVVSVEVVYGRVTDRSRGFAFVTMGSVEEAKEAIRLFDGAQIGGRTAKVNFPEVPRGAEREVMKPKINQGFVDSPHKLYAGNLSWNLTSQNLREAFSEQPGFLSAKIIFDRDSGRSRGFGFITFQSAEDVESALNSMNGVELEGRPVRLNLAQQREVSPPPEVGDSSESDVENVDVLSSVVT</sequence>
<keyword evidence="4" id="KW-0507">mRNA processing</keyword>
<dbReference type="SMART" id="SM00360">
    <property type="entry name" value="RRM"/>
    <property type="match status" value="2"/>
</dbReference>
<dbReference type="InterPro" id="IPR050502">
    <property type="entry name" value="Euk_RNA-bind_prot"/>
</dbReference>
<feature type="domain" description="RRM" evidence="10">
    <location>
        <begin position="113"/>
        <end position="191"/>
    </location>
</feature>
<evidence type="ECO:0000259" key="10">
    <source>
        <dbReference type="PROSITE" id="PS50102"/>
    </source>
</evidence>
<keyword evidence="3" id="KW-0934">Plastid</keyword>
<dbReference type="AlphaFoldDB" id="A0ABD3SMA1"/>
<dbReference type="CDD" id="cd21609">
    <property type="entry name" value="RRM1_PSRP2_like"/>
    <property type="match status" value="1"/>
</dbReference>
<keyword evidence="6 8" id="KW-0694">RNA-binding</keyword>
<dbReference type="PANTHER" id="PTHR48025:SF11">
    <property type="entry name" value="RNA-BINDING PROTEIN CP33, CHLOROPLASTIC"/>
    <property type="match status" value="1"/>
</dbReference>
<gene>
    <name evidence="11" type="ORF">ACJIZ3_021743</name>
</gene>
<evidence type="ECO:0000256" key="5">
    <source>
        <dbReference type="ARBA" id="ARBA00022737"/>
    </source>
</evidence>
<dbReference type="PROSITE" id="PS50102">
    <property type="entry name" value="RRM"/>
    <property type="match status" value="2"/>
</dbReference>
<dbReference type="CDD" id="cd21608">
    <property type="entry name" value="RRM2_NsCP33_like"/>
    <property type="match status" value="1"/>
</dbReference>
<evidence type="ECO:0000313" key="12">
    <source>
        <dbReference type="Proteomes" id="UP001634393"/>
    </source>
</evidence>
<keyword evidence="2" id="KW-0150">Chloroplast</keyword>
<evidence type="ECO:0000256" key="8">
    <source>
        <dbReference type="PROSITE-ProRule" id="PRU00176"/>
    </source>
</evidence>
<keyword evidence="7" id="KW-0687">Ribonucleoprotein</keyword>
<reference evidence="11 12" key="1">
    <citation type="submission" date="2024-12" db="EMBL/GenBank/DDBJ databases">
        <title>The unique morphological basis and parallel evolutionary history of personate flowers in Penstemon.</title>
        <authorList>
            <person name="Depatie T.H."/>
            <person name="Wessinger C.A."/>
        </authorList>
    </citation>
    <scope>NUCLEOTIDE SEQUENCE [LARGE SCALE GENOMIC DNA]</scope>
    <source>
        <strain evidence="11">WTNN_2</strain>
        <tissue evidence="11">Leaf</tissue>
    </source>
</reference>
<name>A0ABD3SMA1_9LAMI</name>
<evidence type="ECO:0000256" key="4">
    <source>
        <dbReference type="ARBA" id="ARBA00022664"/>
    </source>
</evidence>
<dbReference type="InterPro" id="IPR000504">
    <property type="entry name" value="RRM_dom"/>
</dbReference>
<protein>
    <recommendedName>
        <fullName evidence="10">RRM domain-containing protein</fullName>
    </recommendedName>
</protein>
<organism evidence="11 12">
    <name type="scientific">Penstemon smallii</name>
    <dbReference type="NCBI Taxonomy" id="265156"/>
    <lineage>
        <taxon>Eukaryota</taxon>
        <taxon>Viridiplantae</taxon>
        <taxon>Streptophyta</taxon>
        <taxon>Embryophyta</taxon>
        <taxon>Tracheophyta</taxon>
        <taxon>Spermatophyta</taxon>
        <taxon>Magnoliopsida</taxon>
        <taxon>eudicotyledons</taxon>
        <taxon>Gunneridae</taxon>
        <taxon>Pentapetalae</taxon>
        <taxon>asterids</taxon>
        <taxon>lamiids</taxon>
        <taxon>Lamiales</taxon>
        <taxon>Plantaginaceae</taxon>
        <taxon>Cheloneae</taxon>
        <taxon>Penstemon</taxon>
    </lineage>
</organism>
<comment type="caution">
    <text evidence="11">The sequence shown here is derived from an EMBL/GenBank/DDBJ whole genome shotgun (WGS) entry which is preliminary data.</text>
</comment>
<evidence type="ECO:0000256" key="3">
    <source>
        <dbReference type="ARBA" id="ARBA00022640"/>
    </source>
</evidence>
<dbReference type="InterPro" id="IPR035979">
    <property type="entry name" value="RBD_domain_sf"/>
</dbReference>
<keyword evidence="5" id="KW-0677">Repeat</keyword>
<dbReference type="Pfam" id="PF00076">
    <property type="entry name" value="RRM_1"/>
    <property type="match status" value="2"/>
</dbReference>
<evidence type="ECO:0000256" key="1">
    <source>
        <dbReference type="ARBA" id="ARBA00004229"/>
    </source>
</evidence>
<feature type="region of interest" description="Disordered" evidence="9">
    <location>
        <begin position="290"/>
        <end position="319"/>
    </location>
</feature>
<dbReference type="InterPro" id="IPR048289">
    <property type="entry name" value="RRM2_NsCP33-like"/>
</dbReference>
<dbReference type="Gene3D" id="3.30.70.330">
    <property type="match status" value="2"/>
</dbReference>
<proteinExistence type="predicted"/>
<evidence type="ECO:0000256" key="6">
    <source>
        <dbReference type="ARBA" id="ARBA00022884"/>
    </source>
</evidence>
<evidence type="ECO:0000256" key="9">
    <source>
        <dbReference type="SAM" id="MobiDB-lite"/>
    </source>
</evidence>
<comment type="subcellular location">
    <subcellularLocation>
        <location evidence="1">Plastid</location>
        <location evidence="1">Chloroplast</location>
    </subcellularLocation>
</comment>
<dbReference type="InterPro" id="IPR012677">
    <property type="entry name" value="Nucleotide-bd_a/b_plait_sf"/>
</dbReference>
<evidence type="ECO:0000256" key="7">
    <source>
        <dbReference type="ARBA" id="ARBA00023274"/>
    </source>
</evidence>